<reference evidence="1 2" key="1">
    <citation type="journal article" date="2021" name="Genome Biol.">
        <title>AFLAP: assembly-free linkage analysis pipeline using k-mers from genome sequencing data.</title>
        <authorList>
            <person name="Fletcher K."/>
            <person name="Zhang L."/>
            <person name="Gil J."/>
            <person name="Han R."/>
            <person name="Cavanaugh K."/>
            <person name="Michelmore R."/>
        </authorList>
    </citation>
    <scope>NUCLEOTIDE SEQUENCE [LARGE SCALE GENOMIC DNA]</scope>
    <source>
        <strain evidence="1 2">SF5</strain>
    </source>
</reference>
<dbReference type="EMBL" id="SHOA02000001">
    <property type="protein sequence ID" value="TDH70990.1"/>
    <property type="molecule type" value="Genomic_DNA"/>
</dbReference>
<evidence type="ECO:0000313" key="1">
    <source>
        <dbReference type="EMBL" id="TDH70990.1"/>
    </source>
</evidence>
<dbReference type="KEGG" id="blac:94349054"/>
<protein>
    <submittedName>
        <fullName evidence="1">Uncharacterized protein</fullName>
    </submittedName>
</protein>
<name>A0A976FQP5_BRELC</name>
<gene>
    <name evidence="1" type="ORF">CCR75_005301</name>
</gene>
<dbReference type="GeneID" id="94349054"/>
<comment type="caution">
    <text evidence="1">The sequence shown here is derived from an EMBL/GenBank/DDBJ whole genome shotgun (WGS) entry which is preliminary data.</text>
</comment>
<dbReference type="OrthoDB" id="96928at2759"/>
<dbReference type="Proteomes" id="UP000294530">
    <property type="component" value="Unassembled WGS sequence"/>
</dbReference>
<evidence type="ECO:0000313" key="2">
    <source>
        <dbReference type="Proteomes" id="UP000294530"/>
    </source>
</evidence>
<dbReference type="RefSeq" id="XP_067820489.1">
    <property type="nucleotide sequence ID" value="XM_067963383.1"/>
</dbReference>
<proteinExistence type="predicted"/>
<accession>A0A976FQP5</accession>
<sequence length="177" mass="19853">MKLSFIAFLVGAVAVPVSVISLHLRLTMHSKIAEYLEQCEWEDKAVRCNQTYLFCLRTSSTYGQCLKTNPGIGDRCCGVKHRGATWSRSCIGENVECKVDAKGEEEGKSEGVKNVRPPQGERSRRAVGELRPLRFTTPMLCLEQRSHWWKCCAAQGMMLKIASVEEPFGLLDGKRKT</sequence>
<organism evidence="1 2">
    <name type="scientific">Bremia lactucae</name>
    <name type="common">Lettuce downy mildew</name>
    <dbReference type="NCBI Taxonomy" id="4779"/>
    <lineage>
        <taxon>Eukaryota</taxon>
        <taxon>Sar</taxon>
        <taxon>Stramenopiles</taxon>
        <taxon>Oomycota</taxon>
        <taxon>Peronosporomycetes</taxon>
        <taxon>Peronosporales</taxon>
        <taxon>Peronosporaceae</taxon>
        <taxon>Bremia</taxon>
    </lineage>
</organism>
<keyword evidence="2" id="KW-1185">Reference proteome</keyword>
<dbReference type="AlphaFoldDB" id="A0A976FQP5"/>